<keyword evidence="4" id="KW-0812">Transmembrane</keyword>
<dbReference type="CDD" id="cd07990">
    <property type="entry name" value="LPLAT_LCLAT1-like"/>
    <property type="match status" value="1"/>
</dbReference>
<dbReference type="InParanoid" id="B8MC17"/>
<feature type="transmembrane region" description="Helical" evidence="4">
    <location>
        <begin position="45"/>
        <end position="70"/>
    </location>
</feature>
<name>B8MC17_TALSN</name>
<gene>
    <name evidence="6" type="ORF">TSTA_121990</name>
</gene>
<dbReference type="PANTHER" id="PTHR10983">
    <property type="entry name" value="1-ACYLGLYCEROL-3-PHOSPHATE ACYLTRANSFERASE-RELATED"/>
    <property type="match status" value="1"/>
</dbReference>
<keyword evidence="4" id="KW-1133">Transmembrane helix</keyword>
<keyword evidence="2 6" id="KW-0808">Transferase</keyword>
<dbReference type="GO" id="GO:0005783">
    <property type="term" value="C:endoplasmic reticulum"/>
    <property type="evidence" value="ECO:0007669"/>
    <property type="project" value="TreeGrafter"/>
</dbReference>
<proteinExistence type="inferred from homology"/>
<dbReference type="InterPro" id="IPR032098">
    <property type="entry name" value="Acyltransf_C"/>
</dbReference>
<evidence type="ECO:0000313" key="7">
    <source>
        <dbReference type="Proteomes" id="UP000001745"/>
    </source>
</evidence>
<evidence type="ECO:0000256" key="1">
    <source>
        <dbReference type="ARBA" id="ARBA00008655"/>
    </source>
</evidence>
<dbReference type="SUPFAM" id="SSF69593">
    <property type="entry name" value="Glycerol-3-phosphate (1)-acyltransferase"/>
    <property type="match status" value="1"/>
</dbReference>
<keyword evidence="7" id="KW-1185">Reference proteome</keyword>
<dbReference type="eggNOG" id="KOG1505">
    <property type="taxonomic scope" value="Eukaryota"/>
</dbReference>
<dbReference type="OMA" id="RMVMIAN"/>
<dbReference type="SMART" id="SM00563">
    <property type="entry name" value="PlsC"/>
    <property type="match status" value="1"/>
</dbReference>
<evidence type="ECO:0000256" key="2">
    <source>
        <dbReference type="ARBA" id="ARBA00022679"/>
    </source>
</evidence>
<dbReference type="GeneID" id="8105485"/>
<reference evidence="7" key="1">
    <citation type="journal article" date="2015" name="Genome Announc.">
        <title>Genome sequence of the AIDS-associated pathogen Penicillium marneffei (ATCC18224) and its near taxonomic relative Talaromyces stipitatus (ATCC10500).</title>
        <authorList>
            <person name="Nierman W.C."/>
            <person name="Fedorova-Abrams N.D."/>
            <person name="Andrianopoulos A."/>
        </authorList>
    </citation>
    <scope>NUCLEOTIDE SEQUENCE [LARGE SCALE GENOMIC DNA]</scope>
    <source>
        <strain evidence="7">ATCC 10500 / CBS 375.48 / QM 6759 / NRRL 1006</strain>
    </source>
</reference>
<dbReference type="Pfam" id="PF16076">
    <property type="entry name" value="Acyltransf_C"/>
    <property type="match status" value="1"/>
</dbReference>
<keyword evidence="3 6" id="KW-0012">Acyltransferase</keyword>
<evidence type="ECO:0000256" key="4">
    <source>
        <dbReference type="SAM" id="Phobius"/>
    </source>
</evidence>
<dbReference type="InterPro" id="IPR002123">
    <property type="entry name" value="Plipid/glycerol_acylTrfase"/>
</dbReference>
<accession>B8MC17</accession>
<dbReference type="GO" id="GO:0016746">
    <property type="term" value="F:acyltransferase activity"/>
    <property type="evidence" value="ECO:0007669"/>
    <property type="project" value="UniProtKB-KW"/>
</dbReference>
<dbReference type="PANTHER" id="PTHR10983:SF16">
    <property type="entry name" value="LYSOCARDIOLIPIN ACYLTRANSFERASE 1"/>
    <property type="match status" value="1"/>
</dbReference>
<dbReference type="PhylomeDB" id="B8MC17"/>
<evidence type="ECO:0000256" key="3">
    <source>
        <dbReference type="ARBA" id="ARBA00023315"/>
    </source>
</evidence>
<evidence type="ECO:0000259" key="5">
    <source>
        <dbReference type="SMART" id="SM00563"/>
    </source>
</evidence>
<evidence type="ECO:0000313" key="6">
    <source>
        <dbReference type="EMBL" id="EED18463.1"/>
    </source>
</evidence>
<feature type="domain" description="Phospholipid/glycerol acyltransferase" evidence="5">
    <location>
        <begin position="131"/>
        <end position="263"/>
    </location>
</feature>
<dbReference type="EMBL" id="EQ962655">
    <property type="protein sequence ID" value="EED18463.1"/>
    <property type="molecule type" value="Genomic_DNA"/>
</dbReference>
<dbReference type="GO" id="GO:0036149">
    <property type="term" value="P:phosphatidylinositol acyl-chain remodeling"/>
    <property type="evidence" value="ECO:0007669"/>
    <property type="project" value="TreeGrafter"/>
</dbReference>
<dbReference type="HOGENOM" id="CLU_041844_3_2_1"/>
<dbReference type="Pfam" id="PF01553">
    <property type="entry name" value="Acyltransferase"/>
    <property type="match status" value="1"/>
</dbReference>
<dbReference type="RefSeq" id="XP_002482455.1">
    <property type="nucleotide sequence ID" value="XM_002482410.1"/>
</dbReference>
<dbReference type="OrthoDB" id="189226at2759"/>
<keyword evidence="4" id="KW-0472">Membrane</keyword>
<dbReference type="AlphaFoldDB" id="B8MC17"/>
<dbReference type="Proteomes" id="UP000001745">
    <property type="component" value="Unassembled WGS sequence"/>
</dbReference>
<dbReference type="VEuPathDB" id="FungiDB:TSTA_121990"/>
<protein>
    <submittedName>
        <fullName evidence="6">Acyltransferase, putative</fullName>
    </submittedName>
</protein>
<dbReference type="FunCoup" id="B8MC17">
    <property type="interactions" value="351"/>
</dbReference>
<sequence length="410" mass="47390">MSDIRRRVPIDPSGTSVVSEEPQVSDKEKNAGLKHGVFMQIFRSLLLITWFNCCCVCIVATQLIGAPLYLVNKDYYYAYMAMTKQCFGILMITITQWGAPTVVRVSGDDSVNGQIQMTANGLLKTNFPDRLVFIANHQVYTDWTYLWWVGYTSRMHGHIYIILKESLKYLPVLGQGMMFYGFIFMARKWEADKPRLEHRLQKLKTRHSGPMSGPQSLDPMWLLIFPEGTNLSINTKNVSNRYGEKMGIEPLKHMILPRSTGLLFCLQQLRGTVDYVYDCTVGYEGPPKGVYPDRFYTLRSIYGQGRPPKSVNMYWRRWSLAEIPLDDPKAFEQWLLERWREKDALLDQFFETGRFPTSLGSSIETQHIPDKQKEEASRGYVETEIQLARWIEIAEIFVVLLLVGFLCRLL</sequence>
<comment type="similarity">
    <text evidence="1">Belongs to the 1-acyl-sn-glycerol-3-phosphate acyltransferase family.</text>
</comment>
<dbReference type="STRING" id="441959.B8MC17"/>
<organism evidence="6 7">
    <name type="scientific">Talaromyces stipitatus (strain ATCC 10500 / CBS 375.48 / QM 6759 / NRRL 1006)</name>
    <name type="common">Penicillium stipitatum</name>
    <dbReference type="NCBI Taxonomy" id="441959"/>
    <lineage>
        <taxon>Eukaryota</taxon>
        <taxon>Fungi</taxon>
        <taxon>Dikarya</taxon>
        <taxon>Ascomycota</taxon>
        <taxon>Pezizomycotina</taxon>
        <taxon>Eurotiomycetes</taxon>
        <taxon>Eurotiomycetidae</taxon>
        <taxon>Eurotiales</taxon>
        <taxon>Trichocomaceae</taxon>
        <taxon>Talaromyces</taxon>
        <taxon>Talaromyces sect. Talaromyces</taxon>
    </lineage>
</organism>